<keyword evidence="2" id="KW-1185">Reference proteome</keyword>
<gene>
    <name evidence="1" type="ORF">SAMN05443144_11173</name>
</gene>
<sequence length="1011" mass="111089">MIMMTLLDRAGVDAVLQITDTYLARVITRRLYQMLPGCLDTRGANFPTGGTTINADEVVFNIDDVGFRYDDGSDSTFVVVTIKVLDGQLEVDGPNGMQPATEADLEYEIFINTDETQGTQLVLEADVGLDTLRDLLEALGEDVSDIPENDPRFELDIGTIADAGVTLTLAQNAGAVKILSDGTFAVGLNIDRPGRTASSQRSLDTFHNQFDESFVSSSSRDWTLTVDQWIIEAFIGVIDIDDGQSDLRNVSQHLDRITDTKLQIDGSGEGKHSTFIQDWWDFDFEADIQMEVEQGSVVANYSVTSVDPDSPFVGSSKVMEDLEENGQDEGTITIIPDAEFGQPDDPGGQYVITGVDPDPGIVTFFGVGSVERIYDPSIRVDPEDLLFAPTCSGNAPSHDIRITNPDIMNIPGERMPLQICAIEIEGADRSAFDLVGIPNDINRIEAGQSRSFTVRTGSQAMGGNHSASLVIRSNGGIKHIPLEALLEAGSVSGIPEDLVLDARQRVLACDFKRINKASEQFTISNTSGGAVEICNIEIQSSGTGQWSWSGEQSGDVFGTEGRLRPGYVLTPGDQKDLTITFQASVLDQFETATLTITTSAGTHVVDLKGRVRTASDDNSVGVGGFDYGAFGIDATKFCFEFDDIHRAIDFWDRVHDAFHDGWHRAKPICCPEPHQPYCLCENFMELSFKGLPADTRFSAEHEERYFDLRHPHANPSLIFPFPRKEGGKFRIDLEREVEGKVKGRMRNWQISRTGRWKSELPVTDIATQGKYILALNGGALRTFRIGKGGKPVQHAEFTFEESVAGVSRVGSHLVFPGKGVWQAGRLQDGELKMEAKIDFEPLHFVIPRFCPRKDLPNVLFGIGPESVLMMDGSQPSEPEIISQVSTKSMPSTGWIEDNLLYLGGRSGIQVYSFDHRDGLKRIGENNSLEQVSSITALGNMAFAGQEKGSGSFFALDAKSEFQTLGRFNAFSKWEEIMPFGSYQQLGRSLVSITPDRRGFNVMEMKLGRVKE</sequence>
<dbReference type="EMBL" id="FQUS01000011">
    <property type="protein sequence ID" value="SHF64692.1"/>
    <property type="molecule type" value="Genomic_DNA"/>
</dbReference>
<dbReference type="AlphaFoldDB" id="A0A1M5DDD1"/>
<protein>
    <submittedName>
        <fullName evidence="1">Uncharacterized protein</fullName>
    </submittedName>
</protein>
<organism evidence="1 2">
    <name type="scientific">Fodinibius roseus</name>
    <dbReference type="NCBI Taxonomy" id="1194090"/>
    <lineage>
        <taxon>Bacteria</taxon>
        <taxon>Pseudomonadati</taxon>
        <taxon>Balneolota</taxon>
        <taxon>Balneolia</taxon>
        <taxon>Balneolales</taxon>
        <taxon>Balneolaceae</taxon>
        <taxon>Fodinibius</taxon>
    </lineage>
</organism>
<dbReference type="Proteomes" id="UP000184041">
    <property type="component" value="Unassembled WGS sequence"/>
</dbReference>
<evidence type="ECO:0000313" key="2">
    <source>
        <dbReference type="Proteomes" id="UP000184041"/>
    </source>
</evidence>
<proteinExistence type="predicted"/>
<reference evidence="1 2" key="1">
    <citation type="submission" date="2016-11" db="EMBL/GenBank/DDBJ databases">
        <authorList>
            <person name="Jaros S."/>
            <person name="Januszkiewicz K."/>
            <person name="Wedrychowicz H."/>
        </authorList>
    </citation>
    <scope>NUCLEOTIDE SEQUENCE [LARGE SCALE GENOMIC DNA]</scope>
    <source>
        <strain evidence="1 2">DSM 21986</strain>
    </source>
</reference>
<name>A0A1M5DDD1_9BACT</name>
<evidence type="ECO:0000313" key="1">
    <source>
        <dbReference type="EMBL" id="SHF64692.1"/>
    </source>
</evidence>
<accession>A0A1M5DDD1</accession>